<evidence type="ECO:0000313" key="3">
    <source>
        <dbReference type="RefSeq" id="XP_033533162.1"/>
    </source>
</evidence>
<feature type="non-terminal residue" evidence="1">
    <location>
        <position position="167"/>
    </location>
</feature>
<evidence type="ECO:0000313" key="1">
    <source>
        <dbReference type="EMBL" id="KAF1811531.1"/>
    </source>
</evidence>
<dbReference type="Proteomes" id="UP000504638">
    <property type="component" value="Unplaced"/>
</dbReference>
<name>A0A6G1G0S5_9PEZI</name>
<reference evidence="3" key="2">
    <citation type="submission" date="2020-04" db="EMBL/GenBank/DDBJ databases">
        <authorList>
            <consortium name="NCBI Genome Project"/>
        </authorList>
    </citation>
    <scope>NUCLEOTIDE SEQUENCE</scope>
    <source>
        <strain evidence="3">CBS 781.70</strain>
    </source>
</reference>
<dbReference type="GeneID" id="54421915"/>
<gene>
    <name evidence="1 3" type="ORF">P152DRAFT_474689</name>
</gene>
<evidence type="ECO:0000313" key="2">
    <source>
        <dbReference type="Proteomes" id="UP000504638"/>
    </source>
</evidence>
<organism evidence="1">
    <name type="scientific">Eremomyces bilateralis CBS 781.70</name>
    <dbReference type="NCBI Taxonomy" id="1392243"/>
    <lineage>
        <taxon>Eukaryota</taxon>
        <taxon>Fungi</taxon>
        <taxon>Dikarya</taxon>
        <taxon>Ascomycota</taxon>
        <taxon>Pezizomycotina</taxon>
        <taxon>Dothideomycetes</taxon>
        <taxon>Dothideomycetes incertae sedis</taxon>
        <taxon>Eremomycetales</taxon>
        <taxon>Eremomycetaceae</taxon>
        <taxon>Eremomyces</taxon>
    </lineage>
</organism>
<reference evidence="3" key="3">
    <citation type="submission" date="2025-04" db="UniProtKB">
        <authorList>
            <consortium name="RefSeq"/>
        </authorList>
    </citation>
    <scope>IDENTIFICATION</scope>
    <source>
        <strain evidence="3">CBS 781.70</strain>
    </source>
</reference>
<protein>
    <submittedName>
        <fullName evidence="1 3">Uncharacterized protein</fullName>
    </submittedName>
</protein>
<dbReference type="EMBL" id="ML975161">
    <property type="protein sequence ID" value="KAF1811531.1"/>
    <property type="molecule type" value="Genomic_DNA"/>
</dbReference>
<accession>A0A6G1G0S5</accession>
<proteinExistence type="predicted"/>
<keyword evidence="2" id="KW-1185">Reference proteome</keyword>
<dbReference type="AlphaFoldDB" id="A0A6G1G0S5"/>
<reference evidence="1 3" key="1">
    <citation type="submission" date="2020-01" db="EMBL/GenBank/DDBJ databases">
        <authorList>
            <consortium name="DOE Joint Genome Institute"/>
            <person name="Haridas S."/>
            <person name="Albert R."/>
            <person name="Binder M."/>
            <person name="Bloem J."/>
            <person name="Labutti K."/>
            <person name="Salamov A."/>
            <person name="Andreopoulos B."/>
            <person name="Baker S.E."/>
            <person name="Barry K."/>
            <person name="Bills G."/>
            <person name="Bluhm B.H."/>
            <person name="Cannon C."/>
            <person name="Castanera R."/>
            <person name="Culley D.E."/>
            <person name="Daum C."/>
            <person name="Ezra D."/>
            <person name="Gonzalez J.B."/>
            <person name="Henrissat B."/>
            <person name="Kuo A."/>
            <person name="Liang C."/>
            <person name="Lipzen A."/>
            <person name="Lutzoni F."/>
            <person name="Magnuson J."/>
            <person name="Mondo S."/>
            <person name="Nolan M."/>
            <person name="Ohm R."/>
            <person name="Pangilinan J."/>
            <person name="Park H.-J."/>
            <person name="Ramirez L."/>
            <person name="Alfaro M."/>
            <person name="Sun H."/>
            <person name="Tritt A."/>
            <person name="Yoshinaga Y."/>
            <person name="Zwiers L.-H."/>
            <person name="Turgeon B.G."/>
            <person name="Goodwin S.B."/>
            <person name="Spatafora J.W."/>
            <person name="Crous P.W."/>
            <person name="Grigoriev I.V."/>
        </authorList>
    </citation>
    <scope>NUCLEOTIDE SEQUENCE</scope>
    <source>
        <strain evidence="1 3">CBS 781.70</strain>
    </source>
</reference>
<sequence>MKVHRTAESASVSTGSLVLQTPAPFDEAITARDADTYNNGSGDVFRFLDGSGGLSSGLNATLPAQSNYLGSPPINLAFTDAGINEFGNVNDISGATMFPGIYGYPGPGGFAPLGTLTATPLDGYSYVNQSATSSGFTDAGINGFSNIDDISSATMFPGIYGYPGPSG</sequence>
<dbReference type="RefSeq" id="XP_033533162.1">
    <property type="nucleotide sequence ID" value="XM_033681345.1"/>
</dbReference>